<gene>
    <name evidence="2" type="ORF">S12H4_01361</name>
</gene>
<reference evidence="2" key="1">
    <citation type="journal article" date="2014" name="Front. Microbiol.">
        <title>High frequency of phylogenetically diverse reductive dehalogenase-homologous genes in deep subseafloor sedimentary metagenomes.</title>
        <authorList>
            <person name="Kawai M."/>
            <person name="Futagami T."/>
            <person name="Toyoda A."/>
            <person name="Takaki Y."/>
            <person name="Nishi S."/>
            <person name="Hori S."/>
            <person name="Arai W."/>
            <person name="Tsubouchi T."/>
            <person name="Morono Y."/>
            <person name="Uchiyama I."/>
            <person name="Ito T."/>
            <person name="Fujiyama A."/>
            <person name="Inagaki F."/>
            <person name="Takami H."/>
        </authorList>
    </citation>
    <scope>NUCLEOTIDE SEQUENCE</scope>
    <source>
        <strain evidence="2">Expedition CK06-06</strain>
    </source>
</reference>
<keyword evidence="1" id="KW-0472">Membrane</keyword>
<dbReference type="AlphaFoldDB" id="X1Q0R7"/>
<keyword evidence="1" id="KW-0812">Transmembrane</keyword>
<keyword evidence="1" id="KW-1133">Transmembrane helix</keyword>
<name>X1Q0R7_9ZZZZ</name>
<organism evidence="2">
    <name type="scientific">marine sediment metagenome</name>
    <dbReference type="NCBI Taxonomy" id="412755"/>
    <lineage>
        <taxon>unclassified sequences</taxon>
        <taxon>metagenomes</taxon>
        <taxon>ecological metagenomes</taxon>
    </lineage>
</organism>
<sequence length="50" mass="5039">MPSKTIVAIIAVTIIISLCIWRNIDGALIGAGVAAIAGLGGYAIGTRKKS</sequence>
<evidence type="ECO:0000313" key="2">
    <source>
        <dbReference type="EMBL" id="GAI61803.1"/>
    </source>
</evidence>
<proteinExistence type="predicted"/>
<accession>X1Q0R7</accession>
<comment type="caution">
    <text evidence="2">The sequence shown here is derived from an EMBL/GenBank/DDBJ whole genome shotgun (WGS) entry which is preliminary data.</text>
</comment>
<feature type="transmembrane region" description="Helical" evidence="1">
    <location>
        <begin position="27"/>
        <end position="45"/>
    </location>
</feature>
<protein>
    <submittedName>
        <fullName evidence="2">Uncharacterized protein</fullName>
    </submittedName>
</protein>
<feature type="transmembrane region" description="Helical" evidence="1">
    <location>
        <begin position="5"/>
        <end position="21"/>
    </location>
</feature>
<evidence type="ECO:0000256" key="1">
    <source>
        <dbReference type="SAM" id="Phobius"/>
    </source>
</evidence>
<dbReference type="EMBL" id="BARW01000263">
    <property type="protein sequence ID" value="GAI61803.1"/>
    <property type="molecule type" value="Genomic_DNA"/>
</dbReference>